<comment type="caution">
    <text evidence="1">The sequence shown here is derived from an EMBL/GenBank/DDBJ whole genome shotgun (WGS) entry which is preliminary data.</text>
</comment>
<organism evidence="1 2">
    <name type="scientific">Flavobacterium pisciphilum</name>
    <dbReference type="NCBI Taxonomy" id="2893755"/>
    <lineage>
        <taxon>Bacteria</taxon>
        <taxon>Pseudomonadati</taxon>
        <taxon>Bacteroidota</taxon>
        <taxon>Flavobacteriia</taxon>
        <taxon>Flavobacteriales</taxon>
        <taxon>Flavobacteriaceae</taxon>
        <taxon>Flavobacterium</taxon>
    </lineage>
</organism>
<evidence type="ECO:0000313" key="2">
    <source>
        <dbReference type="Proteomes" id="UP001430919"/>
    </source>
</evidence>
<evidence type="ECO:0000313" key="1">
    <source>
        <dbReference type="EMBL" id="MCC9073054.1"/>
    </source>
</evidence>
<dbReference type="InterPro" id="IPR032710">
    <property type="entry name" value="NTF2-like_dom_sf"/>
</dbReference>
<reference evidence="1" key="1">
    <citation type="submission" date="2021-11" db="EMBL/GenBank/DDBJ databases">
        <title>Description of novel Flavobacterium species.</title>
        <authorList>
            <person name="Saticioglu I.B."/>
            <person name="Ay H."/>
            <person name="Altun S."/>
            <person name="Duman M."/>
        </authorList>
    </citation>
    <scope>NUCLEOTIDE SEQUENCE</scope>
    <source>
        <strain evidence="1">F-65</strain>
    </source>
</reference>
<sequence length="173" mass="19972">MFKVILKTTLTIIMATQISNAQKYPLKEDVASINGIIKATYEAVSGEAGEKRQWERDLSLHDPNAIYSFPSEKTAGSPKQTTMSLKEFHKETDNMVATTAFYENEINREVRVFGTIANVWSTYETRLVKNGPVVRRGINSIQLYYSEGRWWIISWIFDKERENQKIPQTFDSH</sequence>
<proteinExistence type="predicted"/>
<dbReference type="EMBL" id="JAJJMO010000001">
    <property type="protein sequence ID" value="MCC9073054.1"/>
    <property type="molecule type" value="Genomic_DNA"/>
</dbReference>
<name>A0ABS8MW98_9FLAO</name>
<dbReference type="Proteomes" id="UP001430919">
    <property type="component" value="Unassembled WGS sequence"/>
</dbReference>
<dbReference type="Gene3D" id="3.10.450.50">
    <property type="match status" value="1"/>
</dbReference>
<gene>
    <name evidence="1" type="ORF">LNQ49_15860</name>
</gene>
<keyword evidence="2" id="KW-1185">Reference proteome</keyword>
<dbReference type="SUPFAM" id="SSF54427">
    <property type="entry name" value="NTF2-like"/>
    <property type="match status" value="1"/>
</dbReference>
<accession>A0ABS8MW98</accession>
<evidence type="ECO:0008006" key="3">
    <source>
        <dbReference type="Google" id="ProtNLM"/>
    </source>
</evidence>
<protein>
    <recommendedName>
        <fullName evidence="3">Nuclear transport factor 2 family protein</fullName>
    </recommendedName>
</protein>
<dbReference type="RefSeq" id="WP_229990005.1">
    <property type="nucleotide sequence ID" value="NZ_JAJJMO010000001.1"/>
</dbReference>